<feature type="compositionally biased region" description="Low complexity" evidence="1">
    <location>
        <begin position="80"/>
        <end position="96"/>
    </location>
</feature>
<keyword evidence="4" id="KW-1185">Reference proteome</keyword>
<keyword evidence="2" id="KW-0732">Signal</keyword>
<feature type="compositionally biased region" description="Low complexity" evidence="1">
    <location>
        <begin position="44"/>
        <end position="60"/>
    </location>
</feature>
<dbReference type="KEGG" id="msl:Msil_1807"/>
<evidence type="ECO:0000313" key="4">
    <source>
        <dbReference type="Proteomes" id="UP000002257"/>
    </source>
</evidence>
<proteinExistence type="predicted"/>
<evidence type="ECO:0008006" key="5">
    <source>
        <dbReference type="Google" id="ProtNLM"/>
    </source>
</evidence>
<dbReference type="EMBL" id="CP001280">
    <property type="protein sequence ID" value="ACK50752.1"/>
    <property type="molecule type" value="Genomic_DNA"/>
</dbReference>
<protein>
    <recommendedName>
        <fullName evidence="5">DUF1236 domain-containing protein</fullName>
    </recommendedName>
</protein>
<dbReference type="Proteomes" id="UP000002257">
    <property type="component" value="Chromosome"/>
</dbReference>
<reference evidence="3 4" key="1">
    <citation type="journal article" date="2010" name="J. Bacteriol.">
        <title>Complete genome sequence of the aerobic facultative methanotroph Methylocella silvestris BL2.</title>
        <authorList>
            <person name="Chen Y."/>
            <person name="Crombie A."/>
            <person name="Rahman M.T."/>
            <person name="Dedysh S.N."/>
            <person name="Liesack W."/>
            <person name="Stott M.B."/>
            <person name="Alam M."/>
            <person name="Theisen A.R."/>
            <person name="Murrell J.C."/>
            <person name="Dunfield P.F."/>
        </authorList>
    </citation>
    <scope>NUCLEOTIDE SEQUENCE [LARGE SCALE GENOMIC DNA]</scope>
    <source>
        <strain evidence="4">DSM 15510 / CIP 108128 / LMG 27833 / NCIMB 13906 / BL2</strain>
    </source>
</reference>
<dbReference type="eggNOG" id="COG3064">
    <property type="taxonomic scope" value="Bacteria"/>
</dbReference>
<sequence length="245" mass="23932">MTRRIAFGGIATAALVAGLTLGFAQMADAQQGAAGTGAAGAGAAGANPAGVGAAGASPAGPGAGGGAARAGSGGAGGAGLEASPAKAGSAAKAAGSTESGPNAQSAERPANGAGKSGEIKPSAQQSGGEMQGNHPQADAQTTGDRNRVGGAGDTHRSTTSQINTEQQTRVHAELAHTHIREAPNLNVNLHIGATAPRTITEYWEPVPPTIINIVPAWSSYRVIRVGNEILIIEPDTFAVVAVIEG</sequence>
<feature type="region of interest" description="Disordered" evidence="1">
    <location>
        <begin position="35"/>
        <end position="169"/>
    </location>
</feature>
<dbReference type="Gene3D" id="3.10.450.160">
    <property type="entry name" value="inner membrane protein cigr"/>
    <property type="match status" value="1"/>
</dbReference>
<evidence type="ECO:0000313" key="3">
    <source>
        <dbReference type="EMBL" id="ACK50752.1"/>
    </source>
</evidence>
<feature type="compositionally biased region" description="Gly residues" evidence="1">
    <location>
        <begin position="61"/>
        <end position="79"/>
    </location>
</feature>
<accession>B8ELX1</accession>
<organism evidence="3 4">
    <name type="scientific">Methylocella silvestris (strain DSM 15510 / CIP 108128 / LMG 27833 / NCIMB 13906 / BL2)</name>
    <dbReference type="NCBI Taxonomy" id="395965"/>
    <lineage>
        <taxon>Bacteria</taxon>
        <taxon>Pseudomonadati</taxon>
        <taxon>Pseudomonadota</taxon>
        <taxon>Alphaproteobacteria</taxon>
        <taxon>Hyphomicrobiales</taxon>
        <taxon>Beijerinckiaceae</taxon>
        <taxon>Methylocella</taxon>
    </lineage>
</organism>
<feature type="signal peptide" evidence="2">
    <location>
        <begin position="1"/>
        <end position="29"/>
    </location>
</feature>
<evidence type="ECO:0000256" key="2">
    <source>
        <dbReference type="SAM" id="SignalP"/>
    </source>
</evidence>
<feature type="compositionally biased region" description="Polar residues" evidence="1">
    <location>
        <begin position="157"/>
        <end position="167"/>
    </location>
</feature>
<feature type="chain" id="PRO_5002871477" description="DUF1236 domain-containing protein" evidence="2">
    <location>
        <begin position="30"/>
        <end position="245"/>
    </location>
</feature>
<dbReference type="AlphaFoldDB" id="B8ELX1"/>
<evidence type="ECO:0000256" key="1">
    <source>
        <dbReference type="SAM" id="MobiDB-lite"/>
    </source>
</evidence>
<dbReference type="HOGENOM" id="CLU_1132559_0_0_5"/>
<name>B8ELX1_METSB</name>
<gene>
    <name evidence="3" type="ordered locus">Msil_1807</name>
</gene>